<dbReference type="PIRSF" id="PIRSF007663">
    <property type="entry name" value="UCP007663"/>
    <property type="match status" value="1"/>
</dbReference>
<dbReference type="OrthoDB" id="9802600at2"/>
<feature type="domain" description="Alpha fucosidase A-like C-terminal" evidence="2">
    <location>
        <begin position="726"/>
        <end position="786"/>
    </location>
</feature>
<dbReference type="GO" id="GO:0004560">
    <property type="term" value="F:alpha-L-fucosidase activity"/>
    <property type="evidence" value="ECO:0007669"/>
    <property type="project" value="InterPro"/>
</dbReference>
<evidence type="ECO:0000259" key="2">
    <source>
        <dbReference type="Pfam" id="PF21307"/>
    </source>
</evidence>
<dbReference type="InterPro" id="IPR016518">
    <property type="entry name" value="Alpha-L-fucosidase"/>
</dbReference>
<dbReference type="InterPro" id="IPR027414">
    <property type="entry name" value="GH95_N_dom"/>
</dbReference>
<dbReference type="PANTHER" id="PTHR31084">
    <property type="entry name" value="ALPHA-L-FUCOSIDASE 2"/>
    <property type="match status" value="1"/>
</dbReference>
<dbReference type="Proteomes" id="UP000247346">
    <property type="component" value="Unassembled WGS sequence"/>
</dbReference>
<name>A0A2P5Z1Y3_9XANT</name>
<organism evidence="4 5">
    <name type="scientific">Xanthomonas sacchari</name>
    <dbReference type="NCBI Taxonomy" id="56458"/>
    <lineage>
        <taxon>Bacteria</taxon>
        <taxon>Pseudomonadati</taxon>
        <taxon>Pseudomonadota</taxon>
        <taxon>Gammaproteobacteria</taxon>
        <taxon>Lysobacterales</taxon>
        <taxon>Lysobacteraceae</taxon>
        <taxon>Xanthomonas</taxon>
    </lineage>
</organism>
<gene>
    <name evidence="4" type="ORF">XsacCFBP4641_13405</name>
</gene>
<dbReference type="EMBL" id="MDEK01000012">
    <property type="protein sequence ID" value="PPU81570.1"/>
    <property type="molecule type" value="Genomic_DNA"/>
</dbReference>
<dbReference type="GO" id="GO:0005975">
    <property type="term" value="P:carbohydrate metabolic process"/>
    <property type="evidence" value="ECO:0007669"/>
    <property type="project" value="InterPro"/>
</dbReference>
<feature type="domain" description="Glycosyl hydrolase family 95 N-terminal" evidence="1">
    <location>
        <begin position="60"/>
        <end position="110"/>
    </location>
</feature>
<dbReference type="Pfam" id="PF21307">
    <property type="entry name" value="Glyco_hydro_95_C"/>
    <property type="match status" value="1"/>
</dbReference>
<dbReference type="InterPro" id="IPR049053">
    <property type="entry name" value="AFCA-like_C"/>
</dbReference>
<dbReference type="Gene3D" id="1.50.10.10">
    <property type="match status" value="1"/>
</dbReference>
<evidence type="ECO:0000259" key="3">
    <source>
        <dbReference type="Pfam" id="PF22124"/>
    </source>
</evidence>
<evidence type="ECO:0000259" key="1">
    <source>
        <dbReference type="Pfam" id="PF14498"/>
    </source>
</evidence>
<sequence length="802" mass="87505">MTSSDHPPGDAGRRAFLKQGGALAAMLPLLGLPAFGRALAAPLRPASSPLVPPAQALRMRYANVASEAEVLRQGLPIGNGRLGALVGGAPDRDFLYLSDASLWTGGRNDTLDAQGQFGYEKDSFGSFVLLARLYLELDGHAPAQLRDYTRELDLSNGCVHVRYALGAAQFTRTIFASHPDDAIVIHLEQRGGGLHSGRLRLVSAHGAPVHGDADGGLGCSGALANGLRHGAHVRLIASDGSVELQGDTLHFRDCRALRIVICGGSNYVPDLARNYRDPALDPQALARQRCAAAAQLPPETLLYTHVADHRTLFDTMQVALGRSSPAQRRLAIAERLQARAATDTPDPELEALYLQFGRYLTIAASRDALPINLQGLWLENNDPPWMSDYHSDVNVQMNYWLTDAAGLGPCFDALARYCLAQLPSWTQITQAHFNDPRNRFRNTSGKVAGWAVAFSTNPFGGCGWYWHPAGNAWLCDSLFQHYEYSQDRAYLQRIHPLLKGACEFWEARLIELEVVAADGSRQTRLVDDHDWSPEHGPENARGIAYAQELVWNLFGQYCQACALLDVDAAHAATVAGLRQRLYLPQISPRSGQLQEWMSPDELGEAHHRHLSPLMGLYPGHRLHPDLAPPAQVAAARALLEARGMHSFGWACAWRALCWARLGEAERAYALIATNLKPSIVHSNGTAPNFFDIYDLSQHGDPTLGGVFQIDANFGTPTAMLEMLLYSRPGHIAVLPALPKAWAARGKVSGIGARGGFVVDLAWRDGKATRIVLRSVGGTRTELAFNGTRRTLELAPGERVRVR</sequence>
<dbReference type="SUPFAM" id="SSF48208">
    <property type="entry name" value="Six-hairpin glycosidases"/>
    <property type="match status" value="1"/>
</dbReference>
<feature type="domain" description="Glycosyl hydrolase family 95 catalytic" evidence="3">
    <location>
        <begin position="299"/>
        <end position="723"/>
    </location>
</feature>
<dbReference type="InterPro" id="IPR012341">
    <property type="entry name" value="6hp_glycosidase-like_sf"/>
</dbReference>
<dbReference type="InterPro" id="IPR054363">
    <property type="entry name" value="GH95_cat"/>
</dbReference>
<dbReference type="RefSeq" id="WP_010343457.1">
    <property type="nucleotide sequence ID" value="NZ_CP132343.1"/>
</dbReference>
<evidence type="ECO:0000313" key="5">
    <source>
        <dbReference type="Proteomes" id="UP000247346"/>
    </source>
</evidence>
<feature type="domain" description="Glycosyl hydrolase family 95 N-terminal" evidence="1">
    <location>
        <begin position="118"/>
        <end position="268"/>
    </location>
</feature>
<reference evidence="4 5" key="1">
    <citation type="submission" date="2016-08" db="EMBL/GenBank/DDBJ databases">
        <authorList>
            <person name="Seilhamer J.J."/>
        </authorList>
    </citation>
    <scope>NUCLEOTIDE SEQUENCE [LARGE SCALE GENOMIC DNA]</scope>
    <source>
        <strain evidence="4 5">CFBP4641</strain>
    </source>
</reference>
<proteinExistence type="predicted"/>
<evidence type="ECO:0008006" key="6">
    <source>
        <dbReference type="Google" id="ProtNLM"/>
    </source>
</evidence>
<dbReference type="AlphaFoldDB" id="A0A2P5Z1Y3"/>
<dbReference type="Pfam" id="PF22124">
    <property type="entry name" value="Glyco_hydro_95_cat"/>
    <property type="match status" value="1"/>
</dbReference>
<comment type="caution">
    <text evidence="4">The sequence shown here is derived from an EMBL/GenBank/DDBJ whole genome shotgun (WGS) entry which is preliminary data.</text>
</comment>
<dbReference type="PANTHER" id="PTHR31084:SF3">
    <property type="entry name" value="ALPHA-FUCOSIDASE A"/>
    <property type="match status" value="1"/>
</dbReference>
<dbReference type="InterPro" id="IPR006311">
    <property type="entry name" value="TAT_signal"/>
</dbReference>
<accession>A0A2P5Z1Y3</accession>
<evidence type="ECO:0000313" key="4">
    <source>
        <dbReference type="EMBL" id="PPU81570.1"/>
    </source>
</evidence>
<protein>
    <recommendedName>
        <fullName evidence="6">Glycoside hydrolase family 95 protein</fullName>
    </recommendedName>
</protein>
<dbReference type="PROSITE" id="PS51318">
    <property type="entry name" value="TAT"/>
    <property type="match status" value="1"/>
</dbReference>
<dbReference type="Pfam" id="PF14498">
    <property type="entry name" value="Glyco_hyd_65N_2"/>
    <property type="match status" value="2"/>
</dbReference>
<dbReference type="GeneID" id="93878657"/>
<dbReference type="InterPro" id="IPR008928">
    <property type="entry name" value="6-hairpin_glycosidase_sf"/>
</dbReference>